<evidence type="ECO:0000256" key="2">
    <source>
        <dbReference type="SAM" id="MobiDB-lite"/>
    </source>
</evidence>
<proteinExistence type="inferred from homology"/>
<gene>
    <name evidence="3" type="ORF">H7B67_15570</name>
</gene>
<dbReference type="Proteomes" id="UP000535838">
    <property type="component" value="Unassembled WGS sequence"/>
</dbReference>
<dbReference type="Gene3D" id="3.20.20.70">
    <property type="entry name" value="Aldolase class I"/>
    <property type="match status" value="1"/>
</dbReference>
<evidence type="ECO:0000313" key="4">
    <source>
        <dbReference type="Proteomes" id="UP000535838"/>
    </source>
</evidence>
<dbReference type="RefSeq" id="WP_185120757.1">
    <property type="nucleotide sequence ID" value="NZ_JACJVQ010000013.1"/>
</dbReference>
<accession>A0A841SZG8</accession>
<name>A0A841SZG8_9BACL</name>
<dbReference type="SUPFAM" id="SSF102110">
    <property type="entry name" value="(2r)-phospho-3-sulfolactate synthase ComA"/>
    <property type="match status" value="1"/>
</dbReference>
<dbReference type="InterPro" id="IPR003830">
    <property type="entry name" value="ComA_synth"/>
</dbReference>
<feature type="region of interest" description="Disordered" evidence="2">
    <location>
        <begin position="1"/>
        <end position="27"/>
    </location>
</feature>
<evidence type="ECO:0000313" key="3">
    <source>
        <dbReference type="EMBL" id="MBB6635538.1"/>
    </source>
</evidence>
<dbReference type="PANTHER" id="PTHR48413:SF1">
    <property type="entry name" value="PROTEIN HEAT-STRESS-ASSOCIATED 32"/>
    <property type="match status" value="1"/>
</dbReference>
<keyword evidence="4" id="KW-1185">Reference proteome</keyword>
<organism evidence="3 4">
    <name type="scientific">Cohnella thailandensis</name>
    <dbReference type="NCBI Taxonomy" id="557557"/>
    <lineage>
        <taxon>Bacteria</taxon>
        <taxon>Bacillati</taxon>
        <taxon>Bacillota</taxon>
        <taxon>Bacilli</taxon>
        <taxon>Bacillales</taxon>
        <taxon>Paenibacillaceae</taxon>
        <taxon>Cohnella</taxon>
    </lineage>
</organism>
<dbReference type="InterPro" id="IPR036112">
    <property type="entry name" value="ComA_synth_sf"/>
</dbReference>
<sequence>MEIKTGPVWPCSLEDPTDRRSGKPRQSGLSMVIDKGLGPAAFSDLLLTAGEYIDLLKFGFGTSPLYKDEILRGKIAMAKQHKVATFPGGTLLEAAVRLEVVSEFFDMVGDLGFDGVEVSDGTIELSRRQRDSLITEATQRGLRVFTEYGKKQSGSRIVLEDLRRTVELDKGRGAELVTVEARESGVGVGLFDDSGNCREDELRRLRQSLPELDILLWEAPRKDQQAALLRILGTEVNLGNVAPSDVMSLETLRRGLRSDTFALHRLVSDYMI</sequence>
<evidence type="ECO:0000256" key="1">
    <source>
        <dbReference type="ARBA" id="ARBA00010424"/>
    </source>
</evidence>
<comment type="similarity">
    <text evidence="1">Belongs to the phosphosulfolactate synthase family.</text>
</comment>
<protein>
    <submittedName>
        <fullName evidence="3">Phosphosulfolactate synthase</fullName>
    </submittedName>
</protein>
<comment type="caution">
    <text evidence="3">The sequence shown here is derived from an EMBL/GenBank/DDBJ whole genome shotgun (WGS) entry which is preliminary data.</text>
</comment>
<dbReference type="InterPro" id="IPR013785">
    <property type="entry name" value="Aldolase_TIM"/>
</dbReference>
<dbReference type="EMBL" id="JACJVQ010000013">
    <property type="protein sequence ID" value="MBB6635538.1"/>
    <property type="molecule type" value="Genomic_DNA"/>
</dbReference>
<dbReference type="AlphaFoldDB" id="A0A841SZG8"/>
<dbReference type="Pfam" id="PF02679">
    <property type="entry name" value="ComA"/>
    <property type="match status" value="1"/>
</dbReference>
<dbReference type="PANTHER" id="PTHR48413">
    <property type="match status" value="1"/>
</dbReference>
<reference evidence="3 4" key="1">
    <citation type="submission" date="2020-08" db="EMBL/GenBank/DDBJ databases">
        <title>Cohnella phylogeny.</title>
        <authorList>
            <person name="Dunlap C."/>
        </authorList>
    </citation>
    <scope>NUCLEOTIDE SEQUENCE [LARGE SCALE GENOMIC DNA]</scope>
    <source>
        <strain evidence="3 4">DSM 25241</strain>
    </source>
</reference>